<feature type="region of interest" description="Disordered" evidence="11">
    <location>
        <begin position="166"/>
        <end position="187"/>
    </location>
</feature>
<dbReference type="SMART" id="SM00294">
    <property type="entry name" value="4.1m"/>
    <property type="match status" value="1"/>
</dbReference>
<dbReference type="OrthoDB" id="10044468at2759"/>
<evidence type="ECO:0000256" key="4">
    <source>
        <dbReference type="ARBA" id="ARBA00022692"/>
    </source>
</evidence>
<feature type="compositionally biased region" description="Low complexity" evidence="11">
    <location>
        <begin position="166"/>
        <end position="177"/>
    </location>
</feature>
<dbReference type="PANTHER" id="PTHR10915:SF1">
    <property type="entry name" value="SYNDECAN"/>
    <property type="match status" value="1"/>
</dbReference>
<evidence type="ECO:0000256" key="3">
    <source>
        <dbReference type="ARBA" id="ARBA00010241"/>
    </source>
</evidence>
<comment type="similarity">
    <text evidence="2 10">Belongs to the syndecan proteoglycan family.</text>
</comment>
<evidence type="ECO:0000256" key="8">
    <source>
        <dbReference type="ARBA" id="ARBA00023180"/>
    </source>
</evidence>
<feature type="region of interest" description="Disordered" evidence="11">
    <location>
        <begin position="201"/>
        <end position="226"/>
    </location>
</feature>
<organism evidence="16 17">
    <name type="scientific">Astyanax mexicanus</name>
    <name type="common">Blind cave fish</name>
    <name type="synonym">Astyanax fasciatus mexicanus</name>
    <dbReference type="NCBI Taxonomy" id="7994"/>
    <lineage>
        <taxon>Eukaryota</taxon>
        <taxon>Metazoa</taxon>
        <taxon>Chordata</taxon>
        <taxon>Craniata</taxon>
        <taxon>Vertebrata</taxon>
        <taxon>Euteleostomi</taxon>
        <taxon>Actinopterygii</taxon>
        <taxon>Neopterygii</taxon>
        <taxon>Teleostei</taxon>
        <taxon>Ostariophysi</taxon>
        <taxon>Characiformes</taxon>
        <taxon>Characoidei</taxon>
        <taxon>Acestrorhamphidae</taxon>
        <taxon>Acestrorhamphinae</taxon>
        <taxon>Astyanax</taxon>
    </lineage>
</organism>
<feature type="compositionally biased region" description="Acidic residues" evidence="11">
    <location>
        <begin position="28"/>
        <end position="40"/>
    </location>
</feature>
<dbReference type="Ensembl" id="ENSAMXT00005026658.1">
    <property type="protein sequence ID" value="ENSAMXP00005024148.1"/>
    <property type="gene ID" value="ENSAMXG00005012348.1"/>
</dbReference>
<comment type="subcellular location">
    <subcellularLocation>
        <location evidence="1 10">Membrane</location>
        <topology evidence="1 10">Single-pass type I membrane protein</topology>
    </subcellularLocation>
</comment>
<evidence type="ECO:0000256" key="10">
    <source>
        <dbReference type="RuleBase" id="RU000649"/>
    </source>
</evidence>
<dbReference type="InterPro" id="IPR001050">
    <property type="entry name" value="Syndecan"/>
</dbReference>
<comment type="function">
    <text evidence="10">Cell surface proteoglycan.</text>
</comment>
<keyword evidence="7 12" id="KW-0472">Membrane</keyword>
<dbReference type="GO" id="GO:0016020">
    <property type="term" value="C:membrane"/>
    <property type="evidence" value="ECO:0007669"/>
    <property type="project" value="UniProtKB-SubCell"/>
</dbReference>
<reference evidence="15 18" key="1">
    <citation type="submission" date="2021-07" db="EMBL/GenBank/DDBJ databases">
        <authorList>
            <person name="Imarazene B."/>
            <person name="Zahm M."/>
            <person name="Klopp C."/>
            <person name="Cabau C."/>
            <person name="Beille S."/>
            <person name="Jouanno E."/>
            <person name="Castinel A."/>
            <person name="Lluch J."/>
            <person name="Gil L."/>
            <person name="Kuchtly C."/>
            <person name="Lopez Roques C."/>
            <person name="Donnadieu C."/>
            <person name="Parrinello H."/>
            <person name="Journot L."/>
            <person name="Du K."/>
            <person name="Schartl M."/>
            <person name="Retaux S."/>
            <person name="Guiguen Y."/>
        </authorList>
    </citation>
    <scope>NUCLEOTIDE SEQUENCE [LARGE SCALE GENOMIC DNA]</scope>
    <source>
        <strain evidence="15">Pach_M1</strain>
        <tissue evidence="15">Testis</tissue>
    </source>
</reference>
<evidence type="ECO:0000256" key="9">
    <source>
        <dbReference type="ARBA" id="ARBA00023207"/>
    </source>
</evidence>
<evidence type="ECO:0000313" key="15">
    <source>
        <dbReference type="EMBL" id="KAG9268813.1"/>
    </source>
</evidence>
<dbReference type="Pfam" id="PF01034">
    <property type="entry name" value="Syndecan"/>
    <property type="match status" value="1"/>
</dbReference>
<feature type="compositionally biased region" description="Low complexity" evidence="11">
    <location>
        <begin position="214"/>
        <end position="225"/>
    </location>
</feature>
<dbReference type="Proteomes" id="UP000752171">
    <property type="component" value="Unassembled WGS sequence"/>
</dbReference>
<dbReference type="EMBL" id="JAICCE010000014">
    <property type="protein sequence ID" value="KAG9268813.1"/>
    <property type="molecule type" value="Genomic_DNA"/>
</dbReference>
<dbReference type="InterPro" id="IPR027789">
    <property type="entry name" value="Syndecan/Neurexin_dom"/>
</dbReference>
<dbReference type="InterPro" id="IPR003585">
    <property type="entry name" value="Neurexin-like"/>
</dbReference>
<feature type="region of interest" description="Disordered" evidence="11">
    <location>
        <begin position="26"/>
        <end position="49"/>
    </location>
</feature>
<feature type="chain" id="PRO_5044669228" description="Syndecan" evidence="13">
    <location>
        <begin position="24"/>
        <end position="372"/>
    </location>
</feature>
<evidence type="ECO:0000256" key="11">
    <source>
        <dbReference type="SAM" id="MobiDB-lite"/>
    </source>
</evidence>
<evidence type="ECO:0000256" key="7">
    <source>
        <dbReference type="ARBA" id="ARBA00023136"/>
    </source>
</evidence>
<evidence type="ECO:0000256" key="12">
    <source>
        <dbReference type="SAM" id="Phobius"/>
    </source>
</evidence>
<keyword evidence="13" id="KW-0732">Signal</keyword>
<proteinExistence type="inferred from homology"/>
<comment type="similarity">
    <text evidence="3">Belongs to the neurexin family.</text>
</comment>
<dbReference type="GeneID" id="103025644"/>
<dbReference type="PROSITE" id="PS00964">
    <property type="entry name" value="SYNDECAN"/>
    <property type="match status" value="1"/>
</dbReference>
<feature type="domain" description="Neurexin/syndecan/glycophorin C" evidence="14">
    <location>
        <begin position="338"/>
        <end position="356"/>
    </location>
</feature>
<evidence type="ECO:0000256" key="6">
    <source>
        <dbReference type="ARBA" id="ARBA00022989"/>
    </source>
</evidence>
<keyword evidence="6 12" id="KW-1133">Transmembrane helix</keyword>
<protein>
    <recommendedName>
        <fullName evidence="10">Syndecan</fullName>
    </recommendedName>
</protein>
<feature type="transmembrane region" description="Helical" evidence="12">
    <location>
        <begin position="315"/>
        <end position="339"/>
    </location>
</feature>
<dbReference type="Proteomes" id="UP000694621">
    <property type="component" value="Unplaced"/>
</dbReference>
<feature type="signal peptide" evidence="13">
    <location>
        <begin position="1"/>
        <end position="23"/>
    </location>
</feature>
<name>A0A8B9JN72_ASTMX</name>
<accession>A0A8B9JN72</accession>
<evidence type="ECO:0000256" key="2">
    <source>
        <dbReference type="ARBA" id="ARBA00005343"/>
    </source>
</evidence>
<gene>
    <name evidence="15" type="primary">SDC1</name>
    <name evidence="15" type="ORF">AMEX_G17829</name>
</gene>
<evidence type="ECO:0000313" key="18">
    <source>
        <dbReference type="Proteomes" id="UP000752171"/>
    </source>
</evidence>
<reference evidence="16" key="2">
    <citation type="submission" date="2025-05" db="UniProtKB">
        <authorList>
            <consortium name="Ensembl"/>
        </authorList>
    </citation>
    <scope>IDENTIFICATION</scope>
</reference>
<dbReference type="OMA" id="TTEAYHE"/>
<keyword evidence="9 10" id="KW-0357">Heparan sulfate</keyword>
<keyword evidence="8 10" id="KW-0325">Glycoprotein</keyword>
<dbReference type="GO" id="GO:0016477">
    <property type="term" value="P:cell migration"/>
    <property type="evidence" value="ECO:0007669"/>
    <property type="project" value="TreeGrafter"/>
</dbReference>
<keyword evidence="5 10" id="KW-0654">Proteoglycan</keyword>
<evidence type="ECO:0000313" key="17">
    <source>
        <dbReference type="Proteomes" id="UP000694621"/>
    </source>
</evidence>
<dbReference type="GO" id="GO:0009986">
    <property type="term" value="C:cell surface"/>
    <property type="evidence" value="ECO:0007669"/>
    <property type="project" value="TreeGrafter"/>
</dbReference>
<dbReference type="KEGG" id="amex:103025644"/>
<evidence type="ECO:0000313" key="16">
    <source>
        <dbReference type="Ensembl" id="ENSAMXP00005024148.1"/>
    </source>
</evidence>
<evidence type="ECO:0000256" key="5">
    <source>
        <dbReference type="ARBA" id="ARBA00022974"/>
    </source>
</evidence>
<evidence type="ECO:0000256" key="1">
    <source>
        <dbReference type="ARBA" id="ARBA00004479"/>
    </source>
</evidence>
<keyword evidence="4 10" id="KW-0812">Transmembrane</keyword>
<evidence type="ECO:0000259" key="14">
    <source>
        <dbReference type="SMART" id="SM00294"/>
    </source>
</evidence>
<evidence type="ECO:0000256" key="13">
    <source>
        <dbReference type="SAM" id="SignalP"/>
    </source>
</evidence>
<sequence length="372" mass="40085">MRIASRTTLLICLFLWIPTVTVSQSADESVDEETSGDDGDFSGSGSGDDVFMTDINETEVATQPNTNMTKTTWVTEAPVKLPEQAVTQLSSTVIPQAGVESASPSTTAPLHSTTNIPETQPSLTSVKSFIHVKDIPEVETTTVQRVEQETPDTVPVEEKLPVLPVTTEQPTTTTTPENVEEEPTSTTSVLLVQNVDDTSVADDIDDQPTEAPDMETTTLPLPTMTGSGNVAAKYEPEPTEASGEPVESTTVQAIVEDPIDANMIPEVNREIDPQEDDDFDFENDISSKTRMKLPESEVALGASTDEGNLLERTEVLAGVIAGGLVGLAFAIMLVALMVYRMKKKDEGSYSLDEHKHPNGGYQKPVAQEEFLA</sequence>
<dbReference type="PANTHER" id="PTHR10915">
    <property type="entry name" value="SYNDECAN"/>
    <property type="match status" value="1"/>
</dbReference>
<dbReference type="AlphaFoldDB" id="A0A8B9JN72"/>
<dbReference type="InterPro" id="IPR030479">
    <property type="entry name" value="Syndecan_CS"/>
</dbReference>